<proteinExistence type="predicted"/>
<sequence>MGETVVLILFQASSLKCQVDLVALLIGRQKWALGFRVGLGTKGGPVQCGEASQSREATDSNPIQTGHLTHLYLHPSSASWLAGQSKTYMTGQHCHSAWSHEWRLP</sequence>
<dbReference type="EMBL" id="BLXT01005511">
    <property type="protein sequence ID" value="GFO23627.1"/>
    <property type="molecule type" value="Genomic_DNA"/>
</dbReference>
<reference evidence="1 2" key="1">
    <citation type="journal article" date="2021" name="Elife">
        <title>Chloroplast acquisition without the gene transfer in kleptoplastic sea slugs, Plakobranchus ocellatus.</title>
        <authorList>
            <person name="Maeda T."/>
            <person name="Takahashi S."/>
            <person name="Yoshida T."/>
            <person name="Shimamura S."/>
            <person name="Takaki Y."/>
            <person name="Nagai Y."/>
            <person name="Toyoda A."/>
            <person name="Suzuki Y."/>
            <person name="Arimoto A."/>
            <person name="Ishii H."/>
            <person name="Satoh N."/>
            <person name="Nishiyama T."/>
            <person name="Hasebe M."/>
            <person name="Maruyama T."/>
            <person name="Minagawa J."/>
            <person name="Obokata J."/>
            <person name="Shigenobu S."/>
        </authorList>
    </citation>
    <scope>NUCLEOTIDE SEQUENCE [LARGE SCALE GENOMIC DNA]</scope>
</reference>
<evidence type="ECO:0000313" key="2">
    <source>
        <dbReference type="Proteomes" id="UP000735302"/>
    </source>
</evidence>
<dbReference type="Proteomes" id="UP000735302">
    <property type="component" value="Unassembled WGS sequence"/>
</dbReference>
<name>A0AAV4BX21_9GAST</name>
<dbReference type="AlphaFoldDB" id="A0AAV4BX21"/>
<organism evidence="1 2">
    <name type="scientific">Plakobranchus ocellatus</name>
    <dbReference type="NCBI Taxonomy" id="259542"/>
    <lineage>
        <taxon>Eukaryota</taxon>
        <taxon>Metazoa</taxon>
        <taxon>Spiralia</taxon>
        <taxon>Lophotrochozoa</taxon>
        <taxon>Mollusca</taxon>
        <taxon>Gastropoda</taxon>
        <taxon>Heterobranchia</taxon>
        <taxon>Euthyneura</taxon>
        <taxon>Panpulmonata</taxon>
        <taxon>Sacoglossa</taxon>
        <taxon>Placobranchoidea</taxon>
        <taxon>Plakobranchidae</taxon>
        <taxon>Plakobranchus</taxon>
    </lineage>
</organism>
<gene>
    <name evidence="1" type="ORF">PoB_005013200</name>
</gene>
<evidence type="ECO:0000313" key="1">
    <source>
        <dbReference type="EMBL" id="GFO23627.1"/>
    </source>
</evidence>
<comment type="caution">
    <text evidence="1">The sequence shown here is derived from an EMBL/GenBank/DDBJ whole genome shotgun (WGS) entry which is preliminary data.</text>
</comment>
<accession>A0AAV4BX21</accession>
<protein>
    <recommendedName>
        <fullName evidence="3">Secreted protein</fullName>
    </recommendedName>
</protein>
<evidence type="ECO:0008006" key="3">
    <source>
        <dbReference type="Google" id="ProtNLM"/>
    </source>
</evidence>
<keyword evidence="2" id="KW-1185">Reference proteome</keyword>